<organism evidence="3">
    <name type="scientific">bioreactor metagenome</name>
    <dbReference type="NCBI Taxonomy" id="1076179"/>
    <lineage>
        <taxon>unclassified sequences</taxon>
        <taxon>metagenomes</taxon>
        <taxon>ecological metagenomes</taxon>
    </lineage>
</organism>
<sequence>MKSEKLQNDLIYKSKELANATMMVINHQELLNKLKKEIQENIRTGRLNRTHGSGLVKMIDSNLSGEDEWALFQENFDLIHENFFRKLTKRYPVLTPGDLRLCALLRLNYSSKEIAKMLNLTLRGVEAARYRLRKKLNLEEEENLVSFVINFT</sequence>
<dbReference type="GO" id="GO:0006355">
    <property type="term" value="P:regulation of DNA-templated transcription"/>
    <property type="evidence" value="ECO:0007669"/>
    <property type="project" value="InterPro"/>
</dbReference>
<gene>
    <name evidence="3" type="ORF">SDC9_132518</name>
</gene>
<dbReference type="SMART" id="SM00421">
    <property type="entry name" value="HTH_LUXR"/>
    <property type="match status" value="1"/>
</dbReference>
<accession>A0A645D8B5</accession>
<evidence type="ECO:0000256" key="1">
    <source>
        <dbReference type="SAM" id="Coils"/>
    </source>
</evidence>
<dbReference type="InterPro" id="IPR000792">
    <property type="entry name" value="Tscrpt_reg_LuxR_C"/>
</dbReference>
<proteinExistence type="predicted"/>
<feature type="coiled-coil region" evidence="1">
    <location>
        <begin position="17"/>
        <end position="44"/>
    </location>
</feature>
<feature type="domain" description="HTH luxR-type" evidence="2">
    <location>
        <begin position="91"/>
        <end position="148"/>
    </location>
</feature>
<protein>
    <recommendedName>
        <fullName evidence="2">HTH luxR-type domain-containing protein</fullName>
    </recommendedName>
</protein>
<evidence type="ECO:0000313" key="3">
    <source>
        <dbReference type="EMBL" id="MPM85437.1"/>
    </source>
</evidence>
<reference evidence="3" key="1">
    <citation type="submission" date="2019-08" db="EMBL/GenBank/DDBJ databases">
        <authorList>
            <person name="Kucharzyk K."/>
            <person name="Murdoch R.W."/>
            <person name="Higgins S."/>
            <person name="Loffler F."/>
        </authorList>
    </citation>
    <scope>NUCLEOTIDE SEQUENCE</scope>
</reference>
<dbReference type="GO" id="GO:0003677">
    <property type="term" value="F:DNA binding"/>
    <property type="evidence" value="ECO:0007669"/>
    <property type="project" value="InterPro"/>
</dbReference>
<dbReference type="InterPro" id="IPR036388">
    <property type="entry name" value="WH-like_DNA-bd_sf"/>
</dbReference>
<keyword evidence="1" id="KW-0175">Coiled coil</keyword>
<dbReference type="EMBL" id="VSSQ01033746">
    <property type="protein sequence ID" value="MPM85437.1"/>
    <property type="molecule type" value="Genomic_DNA"/>
</dbReference>
<comment type="caution">
    <text evidence="3">The sequence shown here is derived from an EMBL/GenBank/DDBJ whole genome shotgun (WGS) entry which is preliminary data.</text>
</comment>
<name>A0A645D8B5_9ZZZZ</name>
<dbReference type="InterPro" id="IPR016032">
    <property type="entry name" value="Sig_transdc_resp-reg_C-effctor"/>
</dbReference>
<dbReference type="AlphaFoldDB" id="A0A645D8B5"/>
<dbReference type="Gene3D" id="1.10.10.10">
    <property type="entry name" value="Winged helix-like DNA-binding domain superfamily/Winged helix DNA-binding domain"/>
    <property type="match status" value="1"/>
</dbReference>
<dbReference type="SUPFAM" id="SSF46894">
    <property type="entry name" value="C-terminal effector domain of the bipartite response regulators"/>
    <property type="match status" value="1"/>
</dbReference>
<evidence type="ECO:0000259" key="2">
    <source>
        <dbReference type="SMART" id="SM00421"/>
    </source>
</evidence>